<dbReference type="PROSITE" id="PS00227">
    <property type="entry name" value="TUBULIN"/>
    <property type="match status" value="1"/>
</dbReference>
<keyword evidence="4 6" id="KW-0133">Cell shape</keyword>
<dbReference type="Pfam" id="PF00091">
    <property type="entry name" value="Tubulin"/>
    <property type="match status" value="1"/>
</dbReference>
<keyword evidence="3 6" id="KW-0547">Nucleotide-binding</keyword>
<dbReference type="GO" id="GO:0005737">
    <property type="term" value="C:cytoplasm"/>
    <property type="evidence" value="ECO:0007669"/>
    <property type="project" value="UniProtKB-SubCell"/>
</dbReference>
<keyword evidence="2 6" id="KW-0963">Cytoplasm</keyword>
<feature type="domain" description="Tubulin/FtsZ GTPase" evidence="7">
    <location>
        <begin position="2"/>
        <end position="207"/>
    </location>
</feature>
<protein>
    <recommendedName>
        <fullName evidence="6">Tubulin-like protein CetZ</fullName>
    </recommendedName>
</protein>
<evidence type="ECO:0000313" key="9">
    <source>
        <dbReference type="Proteomes" id="UP000215607"/>
    </source>
</evidence>
<feature type="binding site" evidence="6">
    <location>
        <position position="187"/>
    </location>
    <ligand>
        <name>GTP</name>
        <dbReference type="ChEBI" id="CHEBI:37565"/>
    </ligand>
</feature>
<dbReference type="RefSeq" id="WP_094593019.1">
    <property type="nucleotide sequence ID" value="NZ_NHPA01000041.1"/>
</dbReference>
<feature type="binding site" evidence="6">
    <location>
        <position position="169"/>
    </location>
    <ligand>
        <name>GTP</name>
        <dbReference type="ChEBI" id="CHEBI:37565"/>
    </ligand>
</feature>
<proteinExistence type="inferred from homology"/>
<dbReference type="GO" id="GO:0051301">
    <property type="term" value="P:cell division"/>
    <property type="evidence" value="ECO:0007669"/>
    <property type="project" value="UniProtKB-KW"/>
</dbReference>
<dbReference type="GO" id="GO:0005874">
    <property type="term" value="C:microtubule"/>
    <property type="evidence" value="ECO:0007669"/>
    <property type="project" value="InterPro"/>
</dbReference>
<dbReference type="Gene3D" id="3.40.50.1440">
    <property type="entry name" value="Tubulin/FtsZ, GTPase domain"/>
    <property type="match status" value="1"/>
</dbReference>
<evidence type="ECO:0000313" key="8">
    <source>
        <dbReference type="EMBL" id="OYR67573.1"/>
    </source>
</evidence>
<dbReference type="InterPro" id="IPR037103">
    <property type="entry name" value="Tubulin/FtsZ-like_C"/>
</dbReference>
<feature type="binding site" evidence="6">
    <location>
        <begin position="110"/>
        <end position="112"/>
    </location>
    <ligand>
        <name>GTP</name>
        <dbReference type="ChEBI" id="CHEBI:37565"/>
    </ligand>
</feature>
<dbReference type="InterPro" id="IPR048737">
    <property type="entry name" value="CetZ_C"/>
</dbReference>
<dbReference type="Pfam" id="PF21011">
    <property type="entry name" value="CetZ_C"/>
    <property type="match status" value="1"/>
</dbReference>
<comment type="function">
    <text evidence="6">Involved in cell shape control.</text>
</comment>
<evidence type="ECO:0000256" key="3">
    <source>
        <dbReference type="ARBA" id="ARBA00022741"/>
    </source>
</evidence>
<evidence type="ECO:0000256" key="4">
    <source>
        <dbReference type="ARBA" id="ARBA00022960"/>
    </source>
</evidence>
<dbReference type="InterPro" id="IPR045061">
    <property type="entry name" value="FtsZ/CetZ"/>
</dbReference>
<evidence type="ECO:0000256" key="5">
    <source>
        <dbReference type="ARBA" id="ARBA00023134"/>
    </source>
</evidence>
<dbReference type="GO" id="GO:0003924">
    <property type="term" value="F:GTPase activity"/>
    <property type="evidence" value="ECO:0007669"/>
    <property type="project" value="InterPro"/>
</dbReference>
<evidence type="ECO:0000256" key="6">
    <source>
        <dbReference type="HAMAP-Rule" id="MF_01946"/>
    </source>
</evidence>
<comment type="similarity">
    <text evidence="1 6">Belongs to the CetZ family.</text>
</comment>
<dbReference type="GO" id="GO:0007017">
    <property type="term" value="P:microtubule-based process"/>
    <property type="evidence" value="ECO:0007669"/>
    <property type="project" value="InterPro"/>
</dbReference>
<evidence type="ECO:0000256" key="1">
    <source>
        <dbReference type="ARBA" id="ARBA00006877"/>
    </source>
</evidence>
<keyword evidence="8" id="KW-0132">Cell division</keyword>
<dbReference type="FunFam" id="3.40.50.1440:FF:000051">
    <property type="entry name" value="Tubulin-like protein CetZ"/>
    <property type="match status" value="1"/>
</dbReference>
<accession>A0A256JG41</accession>
<dbReference type="GO" id="GO:0005525">
    <property type="term" value="F:GTP binding"/>
    <property type="evidence" value="ECO:0007669"/>
    <property type="project" value="UniProtKB-UniRule"/>
</dbReference>
<evidence type="ECO:0000256" key="2">
    <source>
        <dbReference type="ARBA" id="ARBA00022490"/>
    </source>
</evidence>
<dbReference type="EMBL" id="NHPA01000041">
    <property type="protein sequence ID" value="OYR67573.1"/>
    <property type="molecule type" value="Genomic_DNA"/>
</dbReference>
<dbReference type="PANTHER" id="PTHR30314">
    <property type="entry name" value="CELL DIVISION PROTEIN FTSZ-RELATED"/>
    <property type="match status" value="1"/>
</dbReference>
<comment type="subcellular location">
    <subcellularLocation>
        <location evidence="6">Cytoplasm</location>
    </subcellularLocation>
</comment>
<dbReference type="HAMAP" id="MF_01946">
    <property type="entry name" value="CetZ"/>
    <property type="match status" value="1"/>
</dbReference>
<dbReference type="Proteomes" id="UP000215607">
    <property type="component" value="Unassembled WGS sequence"/>
</dbReference>
<evidence type="ECO:0000259" key="7">
    <source>
        <dbReference type="SMART" id="SM00864"/>
    </source>
</evidence>
<name>A0A256JG41_HALEZ</name>
<dbReference type="InterPro" id="IPR036525">
    <property type="entry name" value="Tubulin/FtsZ_GTPase_sf"/>
</dbReference>
<keyword evidence="8" id="KW-0131">Cell cycle</keyword>
<dbReference type="InterPro" id="IPR003008">
    <property type="entry name" value="Tubulin_FtsZ_GTPase"/>
</dbReference>
<dbReference type="GO" id="GO:0008360">
    <property type="term" value="P:regulation of cell shape"/>
    <property type="evidence" value="ECO:0007669"/>
    <property type="project" value="UniProtKB-UniRule"/>
</dbReference>
<dbReference type="Gene3D" id="3.30.1330.20">
    <property type="entry name" value="Tubulin/FtsZ, C-terminal domain"/>
    <property type="match status" value="1"/>
</dbReference>
<comment type="caution">
    <text evidence="8">The sequence shown here is derived from an EMBL/GenBank/DDBJ whole genome shotgun (WGS) entry which is preliminary data.</text>
</comment>
<keyword evidence="5 6" id="KW-0342">GTP-binding</keyword>
<dbReference type="InterPro" id="IPR017975">
    <property type="entry name" value="Tubulin_CS"/>
</dbReference>
<dbReference type="PANTHER" id="PTHR30314:SF10">
    <property type="entry name" value="TUBULIN-LIKE PROTEIN CETZ"/>
    <property type="match status" value="1"/>
</dbReference>
<gene>
    <name evidence="6" type="primary">cetZ</name>
    <name evidence="8" type="ORF">DJ79_09000</name>
</gene>
<dbReference type="AlphaFoldDB" id="A0A256JG41"/>
<dbReference type="CDD" id="cd02202">
    <property type="entry name" value="CetZ_tubulin-like"/>
    <property type="match status" value="1"/>
</dbReference>
<sequence>MKLALIGVGQAGGKVVDEFLAYDAQTGADIVRGAIAVNTAKADLNGIDRLPEDRRILIGQSRVKGHGVGADNELGAEVAEEDIDEIQGALDSVPVHEIDAFLVVAGLGGGTGSGGAPVIAKNLKRIYTEPVYGLGILPGSDEGGIYTLNAARSLKTFVDEVDNLMLFDNDAWRSSGESVGEGFDAINRELVQRFGVLFSAGEITEGSDVAESVVDSSEIINTLKGGGISSLGYADVEVNEPKRSGLLSRFGNDSNEGIDSTEATNRITSLVRKATLGRLTLPCEVSGTERALLVVAGLPEYLNRKGIEHGRKWLEEQTGSMEVRGGDYPRRGEGTVAGLVLLGGVTNVPRVKELQQVAVEAQQNLGEITDESEDRFTELMDSDGELESLF</sequence>
<dbReference type="GO" id="GO:0032153">
    <property type="term" value="C:cell division site"/>
    <property type="evidence" value="ECO:0007669"/>
    <property type="project" value="TreeGrafter"/>
</dbReference>
<organism evidence="8 9">
    <name type="scientific">Halorubrum ezzemoulense</name>
    <name type="common">Halorubrum chaoviator</name>
    <dbReference type="NCBI Taxonomy" id="337243"/>
    <lineage>
        <taxon>Archaea</taxon>
        <taxon>Methanobacteriati</taxon>
        <taxon>Methanobacteriota</taxon>
        <taxon>Stenosarchaea group</taxon>
        <taxon>Halobacteria</taxon>
        <taxon>Halobacteriales</taxon>
        <taxon>Haloferacaceae</taxon>
        <taxon>Halorubrum</taxon>
    </lineage>
</organism>
<dbReference type="SUPFAM" id="SSF52490">
    <property type="entry name" value="Tubulin nucleotide-binding domain-like"/>
    <property type="match status" value="1"/>
</dbReference>
<reference evidence="8 9" key="1">
    <citation type="journal article" date="2014" name="Front. Microbiol.">
        <title>Population and genomic analysis of the genus Halorubrum.</title>
        <authorList>
            <person name="Fullmer M.S."/>
            <person name="Soucy S.M."/>
            <person name="Swithers K.S."/>
            <person name="Makkay A.M."/>
            <person name="Wheeler R."/>
            <person name="Ventosa A."/>
            <person name="Gogarten J.P."/>
            <person name="Papke R.T."/>
        </authorList>
    </citation>
    <scope>NUCLEOTIDE SEQUENCE [LARGE SCALE GENOMIC DNA]</scope>
    <source>
        <strain evidence="8 9">Ga2p</strain>
    </source>
</reference>
<dbReference type="InterPro" id="IPR032907">
    <property type="entry name" value="CetZ"/>
</dbReference>
<feature type="binding site" evidence="6">
    <location>
        <position position="142"/>
    </location>
    <ligand>
        <name>GTP</name>
        <dbReference type="ChEBI" id="CHEBI:37565"/>
    </ligand>
</feature>
<dbReference type="SMART" id="SM00864">
    <property type="entry name" value="Tubulin"/>
    <property type="match status" value="1"/>
</dbReference>
<feature type="binding site" evidence="6">
    <location>
        <begin position="10"/>
        <end position="14"/>
    </location>
    <ligand>
        <name>GTP</name>
        <dbReference type="ChEBI" id="CHEBI:37565"/>
    </ligand>
</feature>